<dbReference type="RefSeq" id="XP_070894483.1">
    <property type="nucleotide sequence ID" value="XM_071037085.1"/>
</dbReference>
<proteinExistence type="predicted"/>
<evidence type="ECO:0000313" key="1">
    <source>
        <dbReference type="EMBL" id="KAL2841297.1"/>
    </source>
</evidence>
<comment type="caution">
    <text evidence="1">The sequence shown here is derived from an EMBL/GenBank/DDBJ whole genome shotgun (WGS) entry which is preliminary data.</text>
</comment>
<reference evidence="1 2" key="1">
    <citation type="submission" date="2024-07" db="EMBL/GenBank/DDBJ databases">
        <title>Section-level genome sequencing and comparative genomics of Aspergillus sections Usti and Cavernicolus.</title>
        <authorList>
            <consortium name="Lawrence Berkeley National Laboratory"/>
            <person name="Nybo J.L."/>
            <person name="Vesth T.C."/>
            <person name="Theobald S."/>
            <person name="Frisvad J.C."/>
            <person name="Larsen T.O."/>
            <person name="Kjaerboelling I."/>
            <person name="Rothschild-Mancinelli K."/>
            <person name="Lyhne E.K."/>
            <person name="Kogle M.E."/>
            <person name="Barry K."/>
            <person name="Clum A."/>
            <person name="Na H."/>
            <person name="Ledsgaard L."/>
            <person name="Lin J."/>
            <person name="Lipzen A."/>
            <person name="Kuo A."/>
            <person name="Riley R."/>
            <person name="Mondo S."/>
            <person name="LaButti K."/>
            <person name="Haridas S."/>
            <person name="Pangalinan J."/>
            <person name="Salamov A.A."/>
            <person name="Simmons B.A."/>
            <person name="Magnuson J.K."/>
            <person name="Chen J."/>
            <person name="Drula E."/>
            <person name="Henrissat B."/>
            <person name="Wiebenga A."/>
            <person name="Lubbers R.J."/>
            <person name="Gomes A.C."/>
            <person name="Macurrencykelacurrency M.R."/>
            <person name="Stajich J."/>
            <person name="Grigoriev I.V."/>
            <person name="Mortensen U.H."/>
            <person name="De vries R.P."/>
            <person name="Baker S.E."/>
            <person name="Andersen M.R."/>
        </authorList>
    </citation>
    <scope>NUCLEOTIDE SEQUENCE [LARGE SCALE GENOMIC DNA]</scope>
    <source>
        <strain evidence="1 2">CBS 756.74</strain>
    </source>
</reference>
<name>A0ABR4JMN1_9EURO</name>
<accession>A0ABR4JMN1</accession>
<dbReference type="EMBL" id="JBFXLR010000058">
    <property type="protein sequence ID" value="KAL2841297.1"/>
    <property type="molecule type" value="Genomic_DNA"/>
</dbReference>
<dbReference type="Proteomes" id="UP001610444">
    <property type="component" value="Unassembled WGS sequence"/>
</dbReference>
<protein>
    <submittedName>
        <fullName evidence="1">Uncharacterized protein</fullName>
    </submittedName>
</protein>
<gene>
    <name evidence="1" type="ORF">BJX68DRAFT_173137</name>
</gene>
<evidence type="ECO:0000313" key="2">
    <source>
        <dbReference type="Proteomes" id="UP001610444"/>
    </source>
</evidence>
<organism evidence="1 2">
    <name type="scientific">Aspergillus pseudodeflectus</name>
    <dbReference type="NCBI Taxonomy" id="176178"/>
    <lineage>
        <taxon>Eukaryota</taxon>
        <taxon>Fungi</taxon>
        <taxon>Dikarya</taxon>
        <taxon>Ascomycota</taxon>
        <taxon>Pezizomycotina</taxon>
        <taxon>Eurotiomycetes</taxon>
        <taxon>Eurotiomycetidae</taxon>
        <taxon>Eurotiales</taxon>
        <taxon>Aspergillaceae</taxon>
        <taxon>Aspergillus</taxon>
        <taxon>Aspergillus subgen. Nidulantes</taxon>
    </lineage>
</organism>
<sequence length="109" mass="12405">MLAIERRNDEVSMALLSRKDINLTIGNDQEQSAVDYALKSGKLKDIGRYQKKNPSFLNLLGLLAVEVFDRYLPEFIMYITLWSGIGLRLACTIRETRALLSDFGEQTGY</sequence>
<dbReference type="GeneID" id="98152249"/>
<keyword evidence="2" id="KW-1185">Reference proteome</keyword>